<dbReference type="PANTHER" id="PTHR37610:SF40">
    <property type="entry name" value="OS01G0909600 PROTEIN"/>
    <property type="match status" value="1"/>
</dbReference>
<dbReference type="Proteomes" id="UP000826656">
    <property type="component" value="Unassembled WGS sequence"/>
</dbReference>
<accession>A0ABQ7V597</accession>
<feature type="region of interest" description="Disordered" evidence="1">
    <location>
        <begin position="229"/>
        <end position="267"/>
    </location>
</feature>
<organism evidence="3 4">
    <name type="scientific">Solanum tuberosum</name>
    <name type="common">Potato</name>
    <dbReference type="NCBI Taxonomy" id="4113"/>
    <lineage>
        <taxon>Eukaryota</taxon>
        <taxon>Viridiplantae</taxon>
        <taxon>Streptophyta</taxon>
        <taxon>Embryophyta</taxon>
        <taxon>Tracheophyta</taxon>
        <taxon>Spermatophyta</taxon>
        <taxon>Magnoliopsida</taxon>
        <taxon>eudicotyledons</taxon>
        <taxon>Gunneridae</taxon>
        <taxon>Pentapetalae</taxon>
        <taxon>asterids</taxon>
        <taxon>lamiids</taxon>
        <taxon>Solanales</taxon>
        <taxon>Solanaceae</taxon>
        <taxon>Solanoideae</taxon>
        <taxon>Solaneae</taxon>
        <taxon>Solanum</taxon>
    </lineage>
</organism>
<proteinExistence type="predicted"/>
<evidence type="ECO:0000313" key="3">
    <source>
        <dbReference type="EMBL" id="KAH0759259.1"/>
    </source>
</evidence>
<dbReference type="PANTHER" id="PTHR37610">
    <property type="entry name" value="CCHC-TYPE DOMAIN-CONTAINING PROTEIN"/>
    <property type="match status" value="1"/>
</dbReference>
<feature type="compositionally biased region" description="Polar residues" evidence="1">
    <location>
        <begin position="246"/>
        <end position="267"/>
    </location>
</feature>
<evidence type="ECO:0000259" key="2">
    <source>
        <dbReference type="Pfam" id="PF14244"/>
    </source>
</evidence>
<dbReference type="EMBL" id="JAIVGD010000015">
    <property type="protein sequence ID" value="KAH0759259.1"/>
    <property type="molecule type" value="Genomic_DNA"/>
</dbReference>
<protein>
    <recommendedName>
        <fullName evidence="2">Retrotransposon Copia-like N-terminal domain-containing protein</fullName>
    </recommendedName>
</protein>
<dbReference type="Pfam" id="PF14244">
    <property type="entry name" value="Retrotran_gag_3"/>
    <property type="match status" value="1"/>
</dbReference>
<comment type="caution">
    <text evidence="3">The sequence shown here is derived from an EMBL/GenBank/DDBJ whole genome shotgun (WGS) entry which is preliminary data.</text>
</comment>
<feature type="compositionally biased region" description="Low complexity" evidence="1">
    <location>
        <begin position="229"/>
        <end position="242"/>
    </location>
</feature>
<dbReference type="InterPro" id="IPR029472">
    <property type="entry name" value="Copia-like_N"/>
</dbReference>
<sequence length="565" mass="62856">MDQNANAPQIPIHQVIDSSQPLYMYPSESAGSAIIPVLFDGTGYRSWRRGVLRALSVKNKVGFINGKIQKPAANSPTFAQWERCDDMVTSWILNSLSKDLADSLQYVNNAKELWEELQDRYDQTNGAKLYQLQQEINDLAQGNLDITGYYSMLQRLWEELNTLDPNTQCTCLCTCGGKTKMHKAEQDRKLIQFLMGLNEVYTIVRVQEEKQREVKSSTRMSLASTSLSASSGASTSLNANSGRGNFRTNYSQNKSTNGNVYRGPSNQSQYLNKTYPFPAINKANLFCDYCKKAGHTEEKCYRLHGFPQNFKFTRGRSSGSAATAHANCDAPMDQDHGTQSLTKDQYDHLVRLLESVQVQGPSSSTKDTLDNIMGGAASFAGPFTESPLVIGRARSGLYFFCSRSPTVITSSTSVPNCSSLHASNKQALHHIPSSVTSVIPRNKAAYCDINSSVIHVDCPEPTKPKMQILRSCRCNQRLPSTDHRSDHGPCWWSVVHHWNPSPAKLRKLAKSRLTDRPTVRKSDHGPWIETSLTQPMTQTTIDQHGPSFDPRSVGLTVDEGQQLVS</sequence>
<name>A0ABQ7V597_SOLTU</name>
<reference evidence="3 4" key="1">
    <citation type="journal article" date="2021" name="bioRxiv">
        <title>Chromosome-scale and haplotype-resolved genome assembly of a tetraploid potato cultivar.</title>
        <authorList>
            <person name="Sun H."/>
            <person name="Jiao W.-B."/>
            <person name="Krause K."/>
            <person name="Campoy J.A."/>
            <person name="Goel M."/>
            <person name="Folz-Donahue K."/>
            <person name="Kukat C."/>
            <person name="Huettel B."/>
            <person name="Schneeberger K."/>
        </authorList>
    </citation>
    <scope>NUCLEOTIDE SEQUENCE [LARGE SCALE GENOMIC DNA]</scope>
    <source>
        <strain evidence="3">SolTubOtavaFocal</strain>
        <tissue evidence="3">Leaves</tissue>
    </source>
</reference>
<evidence type="ECO:0000256" key="1">
    <source>
        <dbReference type="SAM" id="MobiDB-lite"/>
    </source>
</evidence>
<feature type="domain" description="Retrotransposon Copia-like N-terminal" evidence="2">
    <location>
        <begin position="26"/>
        <end position="72"/>
    </location>
</feature>
<gene>
    <name evidence="3" type="ORF">KY290_022752</name>
</gene>
<keyword evidence="4" id="KW-1185">Reference proteome</keyword>
<feature type="region of interest" description="Disordered" evidence="1">
    <location>
        <begin position="544"/>
        <end position="565"/>
    </location>
</feature>
<evidence type="ECO:0000313" key="4">
    <source>
        <dbReference type="Proteomes" id="UP000826656"/>
    </source>
</evidence>